<evidence type="ECO:0000313" key="2">
    <source>
        <dbReference type="Proteomes" id="UP001470230"/>
    </source>
</evidence>
<organism evidence="1 2">
    <name type="scientific">Tritrichomonas musculus</name>
    <dbReference type="NCBI Taxonomy" id="1915356"/>
    <lineage>
        <taxon>Eukaryota</taxon>
        <taxon>Metamonada</taxon>
        <taxon>Parabasalia</taxon>
        <taxon>Tritrichomonadida</taxon>
        <taxon>Tritrichomonadidae</taxon>
        <taxon>Tritrichomonas</taxon>
    </lineage>
</organism>
<evidence type="ECO:0008006" key="3">
    <source>
        <dbReference type="Google" id="ProtNLM"/>
    </source>
</evidence>
<sequence length="460" mass="53272">MSFINPFTIQSLKEKGRMAKALDIMRDLEEEEEILETELNFDFYRKHFVSMVQKLYSEKFREVVRSLRFFKSYVLLAKNRNLVEYFLKFTGSLRQIVTLFLEHDVPLVTEEALDLLLCIIIFVPVDFNPQILSEIAKRCVYLFSYGIYSLNLLLLDFIYRVCQQNKSFGHLIIENDAFDKSMDFILADCANINKLIRKECRAFDALLDQKFDPLFIPDVILKIDVYFNYKSDFSHLAALSMLEKMLNHGLNLSEHPLLANNLINLTAAPQKVLLQLLKTISKIKDKNIISHLMRCKDFRNNLAIQCYDMKVGVKARAKIFKLFANYISFFQPDIKEIIVIAALKCSFSSYIEKKNIFNYFIKICEINKPFAIDFGFAGGLSILSASLVDSSGEINQKIFNLLGLIGHAFLVAGRDLRKVPDYFLIAETLSELNLMPDDDINHDIISGLQKYYYKEEDPNE</sequence>
<comment type="caution">
    <text evidence="1">The sequence shown here is derived from an EMBL/GenBank/DDBJ whole genome shotgun (WGS) entry which is preliminary data.</text>
</comment>
<dbReference type="EMBL" id="JAPFFF010000017">
    <property type="protein sequence ID" value="KAK8863717.1"/>
    <property type="molecule type" value="Genomic_DNA"/>
</dbReference>
<keyword evidence="2" id="KW-1185">Reference proteome</keyword>
<evidence type="ECO:0000313" key="1">
    <source>
        <dbReference type="EMBL" id="KAK8863717.1"/>
    </source>
</evidence>
<gene>
    <name evidence="1" type="ORF">M9Y10_011407</name>
</gene>
<dbReference type="Proteomes" id="UP001470230">
    <property type="component" value="Unassembled WGS sequence"/>
</dbReference>
<name>A0ABR2IJ99_9EUKA</name>
<reference evidence="1 2" key="1">
    <citation type="submission" date="2024-04" db="EMBL/GenBank/DDBJ databases">
        <title>Tritrichomonas musculus Genome.</title>
        <authorList>
            <person name="Alves-Ferreira E."/>
            <person name="Grigg M."/>
            <person name="Lorenzi H."/>
            <person name="Galac M."/>
        </authorList>
    </citation>
    <scope>NUCLEOTIDE SEQUENCE [LARGE SCALE GENOMIC DNA]</scope>
    <source>
        <strain evidence="1 2">EAF2021</strain>
    </source>
</reference>
<accession>A0ABR2IJ99</accession>
<protein>
    <recommendedName>
        <fullName evidence="3">MI domain-containing protein</fullName>
    </recommendedName>
</protein>
<proteinExistence type="predicted"/>